<proteinExistence type="predicted"/>
<dbReference type="Proteomes" id="UP000770717">
    <property type="component" value="Unassembled WGS sequence"/>
</dbReference>
<gene>
    <name evidence="2" type="ORF">GDO78_019207</name>
</gene>
<dbReference type="InterPro" id="IPR026094">
    <property type="entry name" value="GPS2"/>
</dbReference>
<dbReference type="Pfam" id="PF15991">
    <property type="entry name" value="G_path_suppress"/>
    <property type="match status" value="1"/>
</dbReference>
<organism evidence="2 3">
    <name type="scientific">Eleutherodactylus coqui</name>
    <name type="common">Puerto Rican coqui</name>
    <dbReference type="NCBI Taxonomy" id="57060"/>
    <lineage>
        <taxon>Eukaryota</taxon>
        <taxon>Metazoa</taxon>
        <taxon>Chordata</taxon>
        <taxon>Craniata</taxon>
        <taxon>Vertebrata</taxon>
        <taxon>Euteleostomi</taxon>
        <taxon>Amphibia</taxon>
        <taxon>Batrachia</taxon>
        <taxon>Anura</taxon>
        <taxon>Neobatrachia</taxon>
        <taxon>Hyloidea</taxon>
        <taxon>Eleutherodactylidae</taxon>
        <taxon>Eleutherodactylinae</taxon>
        <taxon>Eleutherodactylus</taxon>
        <taxon>Eleutherodactylus</taxon>
    </lineage>
</organism>
<dbReference type="EMBL" id="WNTK01037090">
    <property type="protein sequence ID" value="KAG9460841.1"/>
    <property type="molecule type" value="Genomic_DNA"/>
</dbReference>
<comment type="caution">
    <text evidence="2">The sequence shown here is derived from an EMBL/GenBank/DDBJ whole genome shotgun (WGS) entry which is preliminary data.</text>
</comment>
<keyword evidence="3" id="KW-1185">Reference proteome</keyword>
<evidence type="ECO:0000313" key="3">
    <source>
        <dbReference type="Proteomes" id="UP000770717"/>
    </source>
</evidence>
<evidence type="ECO:0000313" key="2">
    <source>
        <dbReference type="EMBL" id="KAG9460841.1"/>
    </source>
</evidence>
<feature type="non-terminal residue" evidence="2">
    <location>
        <position position="1"/>
    </location>
</feature>
<protein>
    <submittedName>
        <fullName evidence="2">Uncharacterized protein</fullName>
    </submittedName>
</protein>
<reference evidence="2" key="1">
    <citation type="thesis" date="2020" institute="ProQuest LLC" country="789 East Eisenhower Parkway, Ann Arbor, MI, USA">
        <title>Comparative Genomics and Chromosome Evolution.</title>
        <authorList>
            <person name="Mudd A.B."/>
        </authorList>
    </citation>
    <scope>NUCLEOTIDE SEQUENCE</scope>
    <source>
        <strain evidence="2">HN-11 Male</strain>
        <tissue evidence="2">Kidney and liver</tissue>
    </source>
</reference>
<evidence type="ECO:0000256" key="1">
    <source>
        <dbReference type="SAM" id="MobiDB-lite"/>
    </source>
</evidence>
<name>A0A8J6EBR3_ELECQ</name>
<feature type="region of interest" description="Disordered" evidence="1">
    <location>
        <begin position="25"/>
        <end position="71"/>
    </location>
</feature>
<sequence length="88" mass="10806">MPALLERPKLSNTMARALHRHVMMERERKRQEEEEVDKMMEQKLRDEQERRRKKEMEERMSLEETREQVSLTPSIPHLKQCLTCWTNI</sequence>
<accession>A0A8J6EBR3</accession>
<dbReference type="GO" id="GO:0006357">
    <property type="term" value="P:regulation of transcription by RNA polymerase II"/>
    <property type="evidence" value="ECO:0007669"/>
    <property type="project" value="TreeGrafter"/>
</dbReference>
<feature type="compositionally biased region" description="Basic and acidic residues" evidence="1">
    <location>
        <begin position="25"/>
        <end position="67"/>
    </location>
</feature>
<dbReference type="PANTHER" id="PTHR22654">
    <property type="entry name" value="G PROTEIN PATHWAY SUPPRESSOR 2"/>
    <property type="match status" value="1"/>
</dbReference>
<dbReference type="PANTHER" id="PTHR22654:SF2">
    <property type="entry name" value="G PROTEIN PATHWAY SUPPRESSOR 2"/>
    <property type="match status" value="1"/>
</dbReference>
<dbReference type="AlphaFoldDB" id="A0A8J6EBR3"/>
<dbReference type="GO" id="GO:0005667">
    <property type="term" value="C:transcription regulator complex"/>
    <property type="evidence" value="ECO:0007669"/>
    <property type="project" value="TreeGrafter"/>
</dbReference>
<dbReference type="GO" id="GO:0003712">
    <property type="term" value="F:transcription coregulator activity"/>
    <property type="evidence" value="ECO:0007669"/>
    <property type="project" value="TreeGrafter"/>
</dbReference>